<dbReference type="PROSITE" id="PS00061">
    <property type="entry name" value="ADH_SHORT"/>
    <property type="match status" value="1"/>
</dbReference>
<dbReference type="NCBIfam" id="NF005878">
    <property type="entry name" value="PRK07825.1"/>
    <property type="match status" value="1"/>
</dbReference>
<dbReference type="PRINTS" id="PR00081">
    <property type="entry name" value="GDHRDH"/>
</dbReference>
<dbReference type="Gene3D" id="3.40.50.720">
    <property type="entry name" value="NAD(P)-binding Rossmann-like Domain"/>
    <property type="match status" value="1"/>
</dbReference>
<keyword evidence="5" id="KW-1185">Reference proteome</keyword>
<evidence type="ECO:0000256" key="2">
    <source>
        <dbReference type="ARBA" id="ARBA00023002"/>
    </source>
</evidence>
<dbReference type="SUPFAM" id="SSF51735">
    <property type="entry name" value="NAD(P)-binding Rossmann-fold domains"/>
    <property type="match status" value="1"/>
</dbReference>
<dbReference type="PRINTS" id="PR00080">
    <property type="entry name" value="SDRFAMILY"/>
</dbReference>
<dbReference type="InterPro" id="IPR020904">
    <property type="entry name" value="Sc_DH/Rdtase_CS"/>
</dbReference>
<sequence>MTKALVREGAKVVIGDLDLACAEATANRLGAMALHVDVTDPAGFTKFLDQAESRQGPIDILINNAGIMPLGPFEDEDDASTMHQLEINLHGVIHGTREAVKRMRPRATGHIVNVASAAGKAGFPGAATYCATKHGVVGLTEAVRLELRGSGIEMTLVMPSIVATELTAGLNNNGMVKTATPEDVAEATVNALKNPKFEVFVPKSVGTFNRIERLLPRAAGEWMVRKLKGDRLLMDIDRAKRVDYETRAAASAPAADEAYGMKK</sequence>
<proteinExistence type="inferred from homology"/>
<dbReference type="InterPro" id="IPR002347">
    <property type="entry name" value="SDR_fam"/>
</dbReference>
<dbReference type="EMBL" id="JAJVCN010000002">
    <property type="protein sequence ID" value="MCE7006168.1"/>
    <property type="molecule type" value="Genomic_DNA"/>
</dbReference>
<evidence type="ECO:0000313" key="5">
    <source>
        <dbReference type="Proteomes" id="UP001521150"/>
    </source>
</evidence>
<dbReference type="Pfam" id="PF00106">
    <property type="entry name" value="adh_short"/>
    <property type="match status" value="1"/>
</dbReference>
<accession>A0ABS8ZI90</accession>
<protein>
    <submittedName>
        <fullName evidence="4">SDR family oxidoreductase</fullName>
    </submittedName>
</protein>
<dbReference type="PANTHER" id="PTHR24322:SF736">
    <property type="entry name" value="RETINOL DEHYDROGENASE 10"/>
    <property type="match status" value="1"/>
</dbReference>
<comment type="similarity">
    <text evidence="1 3">Belongs to the short-chain dehydrogenases/reductases (SDR) family.</text>
</comment>
<gene>
    <name evidence="4" type="ORF">LWC34_25505</name>
</gene>
<evidence type="ECO:0000256" key="3">
    <source>
        <dbReference type="RuleBase" id="RU000363"/>
    </source>
</evidence>
<name>A0ABS8ZI90_9PSEU</name>
<keyword evidence="2" id="KW-0560">Oxidoreductase</keyword>
<evidence type="ECO:0000256" key="1">
    <source>
        <dbReference type="ARBA" id="ARBA00006484"/>
    </source>
</evidence>
<organism evidence="4 5">
    <name type="scientific">Kibdelosporangium philippinense</name>
    <dbReference type="NCBI Taxonomy" id="211113"/>
    <lineage>
        <taxon>Bacteria</taxon>
        <taxon>Bacillati</taxon>
        <taxon>Actinomycetota</taxon>
        <taxon>Actinomycetes</taxon>
        <taxon>Pseudonocardiales</taxon>
        <taxon>Pseudonocardiaceae</taxon>
        <taxon>Kibdelosporangium</taxon>
    </lineage>
</organism>
<reference evidence="4 5" key="1">
    <citation type="submission" date="2021-12" db="EMBL/GenBank/DDBJ databases">
        <title>Genome sequence of Kibdelosporangium philippinense ATCC 49844.</title>
        <authorList>
            <person name="Fedorov E.A."/>
            <person name="Omeragic M."/>
            <person name="Shalygina K.F."/>
            <person name="Maclea K.S."/>
        </authorList>
    </citation>
    <scope>NUCLEOTIDE SEQUENCE [LARGE SCALE GENOMIC DNA]</scope>
    <source>
        <strain evidence="4 5">ATCC 49844</strain>
    </source>
</reference>
<dbReference type="CDD" id="cd05233">
    <property type="entry name" value="SDR_c"/>
    <property type="match status" value="1"/>
</dbReference>
<evidence type="ECO:0000313" key="4">
    <source>
        <dbReference type="EMBL" id="MCE7006168.1"/>
    </source>
</evidence>
<dbReference type="PANTHER" id="PTHR24322">
    <property type="entry name" value="PKSB"/>
    <property type="match status" value="1"/>
</dbReference>
<dbReference type="Proteomes" id="UP001521150">
    <property type="component" value="Unassembled WGS sequence"/>
</dbReference>
<comment type="caution">
    <text evidence="4">The sequence shown here is derived from an EMBL/GenBank/DDBJ whole genome shotgun (WGS) entry which is preliminary data.</text>
</comment>
<dbReference type="InterPro" id="IPR036291">
    <property type="entry name" value="NAD(P)-bd_dom_sf"/>
</dbReference>